<dbReference type="AlphaFoldDB" id="A0A1S7FSX1"/>
<dbReference type="KEGG" id="lwi:UE46_05610"/>
<evidence type="ECO:0000313" key="1">
    <source>
        <dbReference type="EMBL" id="AQY50558.1"/>
    </source>
</evidence>
<dbReference type="PANTHER" id="PTHR48098:SF3">
    <property type="entry name" value="IRON(III) ENTEROBACTIN ESTERASE"/>
    <property type="match status" value="1"/>
</dbReference>
<protein>
    <recommendedName>
        <fullName evidence="3">Esterase</fullName>
    </recommendedName>
</protein>
<dbReference type="InterPro" id="IPR000801">
    <property type="entry name" value="Esterase-like"/>
</dbReference>
<accession>A0A1S7FSX1</accession>
<name>A0A1S7FSX1_9LIST</name>
<dbReference type="Gene3D" id="3.40.50.1820">
    <property type="entry name" value="alpha/beta hydrolase"/>
    <property type="match status" value="1"/>
</dbReference>
<keyword evidence="2" id="KW-1185">Reference proteome</keyword>
<dbReference type="Pfam" id="PF00756">
    <property type="entry name" value="Esterase"/>
    <property type="match status" value="1"/>
</dbReference>
<dbReference type="SUPFAM" id="SSF53474">
    <property type="entry name" value="alpha/beta-Hydrolases"/>
    <property type="match status" value="1"/>
</dbReference>
<dbReference type="EMBL" id="CP011102">
    <property type="protein sequence ID" value="AQY50558.1"/>
    <property type="molecule type" value="Genomic_DNA"/>
</dbReference>
<dbReference type="RefSeq" id="WP_036061070.1">
    <property type="nucleotide sequence ID" value="NZ_CP011102.1"/>
</dbReference>
<proteinExistence type="predicted"/>
<gene>
    <name evidence="1" type="ORF">UE46_05610</name>
</gene>
<sequence>MTHAKMLEEKIWSTVLNEELDLLIYLPPTFSPLSKYPFFLVQDGKDYFQFGKLARFSDELSDDKMIQEAIFVGIPYKTVEDRRAKYHPDGAQNEAYIRFLAHELVPYIEANFPTYHMGASRFLMGDSLGASVSLKAALKYPHTFGNAILHSPLVNDELMDLAKKANPALVKIFHVIGNEETAVETTDNDVANFLEPNLALHSILQTRGFDYYFQEFEGKHRWKYWQPFVKEALQFMLDKEQFETEDMSV</sequence>
<evidence type="ECO:0000313" key="2">
    <source>
        <dbReference type="Proteomes" id="UP000223060"/>
    </source>
</evidence>
<dbReference type="InterPro" id="IPR029058">
    <property type="entry name" value="AB_hydrolase_fold"/>
</dbReference>
<dbReference type="PANTHER" id="PTHR48098">
    <property type="entry name" value="ENTEROCHELIN ESTERASE-RELATED"/>
    <property type="match status" value="1"/>
</dbReference>
<dbReference type="InterPro" id="IPR050583">
    <property type="entry name" value="Mycobacterial_A85_antigen"/>
</dbReference>
<dbReference type="Proteomes" id="UP000223060">
    <property type="component" value="Chromosome"/>
</dbReference>
<organism evidence="1 2">
    <name type="scientific">Listeria weihenstephanensis</name>
    <dbReference type="NCBI Taxonomy" id="1006155"/>
    <lineage>
        <taxon>Bacteria</taxon>
        <taxon>Bacillati</taxon>
        <taxon>Bacillota</taxon>
        <taxon>Bacilli</taxon>
        <taxon>Bacillales</taxon>
        <taxon>Listeriaceae</taxon>
        <taxon>Listeria</taxon>
    </lineage>
</organism>
<reference evidence="2" key="1">
    <citation type="submission" date="2015-03" db="EMBL/GenBank/DDBJ databases">
        <authorList>
            <person name="Ferrari E."/>
            <person name="Walter M.C."/>
            <person name="Huptas C."/>
            <person name="Scherer S."/>
            <person name="Mueller-Herbst S."/>
        </authorList>
    </citation>
    <scope>NUCLEOTIDE SEQUENCE [LARGE SCALE GENOMIC DNA]</scope>
    <source>
        <strain evidence="2">LWP01</strain>
    </source>
</reference>
<evidence type="ECO:0008006" key="3">
    <source>
        <dbReference type="Google" id="ProtNLM"/>
    </source>
</evidence>